<organism evidence="1 2">
    <name type="scientific">Methanofollis tationis</name>
    <dbReference type="NCBI Taxonomy" id="81417"/>
    <lineage>
        <taxon>Archaea</taxon>
        <taxon>Methanobacteriati</taxon>
        <taxon>Methanobacteriota</taxon>
        <taxon>Stenosarchaea group</taxon>
        <taxon>Methanomicrobia</taxon>
        <taxon>Methanomicrobiales</taxon>
        <taxon>Methanomicrobiaceae</taxon>
        <taxon>Methanofollis</taxon>
    </lineage>
</organism>
<keyword evidence="2" id="KW-1185">Reference proteome</keyword>
<proteinExistence type="predicted"/>
<dbReference type="NCBIfam" id="TIGR03831">
    <property type="entry name" value="YgiT_finger"/>
    <property type="match status" value="1"/>
</dbReference>
<name>A0A7K4HSD6_9EURY</name>
<protein>
    <submittedName>
        <fullName evidence="1">Type II toxin-antitoxin system MqsA family antitoxin</fullName>
    </submittedName>
</protein>
<accession>A0A7K4HSD6</accession>
<dbReference type="InterPro" id="IPR022453">
    <property type="entry name" value="Znf_MqsA-type"/>
</dbReference>
<sequence>MIPERCTFCRGGLHEGERLEFIARVGDEIIVIKEVPAFVCDRCGEAYYTADISRRIDAVMKDVHEGRICARPLAAGEVDLAV</sequence>
<evidence type="ECO:0000313" key="1">
    <source>
        <dbReference type="EMBL" id="NVO67778.1"/>
    </source>
</evidence>
<dbReference type="Proteomes" id="UP000570823">
    <property type="component" value="Unassembled WGS sequence"/>
</dbReference>
<dbReference type="OrthoDB" id="120029at2157"/>
<gene>
    <name evidence="1" type="ORF">HWN36_10805</name>
</gene>
<reference evidence="1 2" key="1">
    <citation type="submission" date="2020-06" db="EMBL/GenBank/DDBJ databases">
        <title>Methanofollis fontis sp. nov., a methanogen isolated from marine sediments near a cold seep at Four-Way Closure Ridge offshore southwestern Taiwan.</title>
        <authorList>
            <person name="Chen S.-C."/>
            <person name="Teng N.-H."/>
            <person name="Lin Y.-S."/>
            <person name="Lai M.-C."/>
            <person name="Chen H.-H."/>
            <person name="Wang C.-C."/>
        </authorList>
    </citation>
    <scope>NUCLEOTIDE SEQUENCE [LARGE SCALE GENOMIC DNA]</scope>
    <source>
        <strain evidence="1 2">DSM 2702</strain>
    </source>
</reference>
<dbReference type="Gene3D" id="3.10.20.860">
    <property type="match status" value="1"/>
</dbReference>
<dbReference type="CDD" id="cd12870">
    <property type="entry name" value="MqsA"/>
    <property type="match status" value="1"/>
</dbReference>
<evidence type="ECO:0000313" key="2">
    <source>
        <dbReference type="Proteomes" id="UP000570823"/>
    </source>
</evidence>
<dbReference type="AlphaFoldDB" id="A0A7K4HSD6"/>
<comment type="caution">
    <text evidence="1">The sequence shown here is derived from an EMBL/GenBank/DDBJ whole genome shotgun (WGS) entry which is preliminary data.</text>
</comment>
<dbReference type="EMBL" id="JABXWR010000001">
    <property type="protein sequence ID" value="NVO67778.1"/>
    <property type="molecule type" value="Genomic_DNA"/>
</dbReference>
<dbReference type="RefSeq" id="WP_176789387.1">
    <property type="nucleotide sequence ID" value="NZ_JABXWR010000001.1"/>
</dbReference>